<dbReference type="InterPro" id="IPR001611">
    <property type="entry name" value="Leu-rich_rpt"/>
</dbReference>
<dbReference type="PANTHER" id="PTHR24366:SF96">
    <property type="entry name" value="LEUCINE RICH REPEAT CONTAINING 53"/>
    <property type="match status" value="1"/>
</dbReference>
<evidence type="ECO:0000256" key="1">
    <source>
        <dbReference type="ARBA" id="ARBA00022614"/>
    </source>
</evidence>
<proteinExistence type="predicted"/>
<feature type="region of interest" description="Disordered" evidence="4">
    <location>
        <begin position="491"/>
        <end position="536"/>
    </location>
</feature>
<dbReference type="Pfam" id="PF13855">
    <property type="entry name" value="LRR_8"/>
    <property type="match status" value="3"/>
</dbReference>
<keyword evidence="1" id="KW-0433">Leucine-rich repeat</keyword>
<dbReference type="InterPro" id="IPR003591">
    <property type="entry name" value="Leu-rich_rpt_typical-subtyp"/>
</dbReference>
<feature type="signal peptide" evidence="6">
    <location>
        <begin position="1"/>
        <end position="16"/>
    </location>
</feature>
<dbReference type="PANTHER" id="PTHR24366">
    <property type="entry name" value="IG(IMMUNOGLOBULIN) AND LRR(LEUCINE RICH REPEAT) DOMAINS"/>
    <property type="match status" value="1"/>
</dbReference>
<feature type="domain" description="LRRCT" evidence="7">
    <location>
        <begin position="227"/>
        <end position="281"/>
    </location>
</feature>
<dbReference type="SMART" id="SM00369">
    <property type="entry name" value="LRR_TYP"/>
    <property type="match status" value="6"/>
</dbReference>
<dbReference type="Gene3D" id="3.80.10.10">
    <property type="entry name" value="Ribonuclease Inhibitor"/>
    <property type="match status" value="2"/>
</dbReference>
<accession>A0AAY5KFH2</accession>
<keyword evidence="5" id="KW-0812">Transmembrane</keyword>
<keyword evidence="5" id="KW-1133">Transmembrane helix</keyword>
<protein>
    <recommendedName>
        <fullName evidence="7">LRRCT domain-containing protein</fullName>
    </recommendedName>
</protein>
<dbReference type="Ensembl" id="ENSELUT00000092965.1">
    <property type="protein sequence ID" value="ENSELUP00000087824.1"/>
    <property type="gene ID" value="ENSELUG00000043444.1"/>
</dbReference>
<evidence type="ECO:0000313" key="8">
    <source>
        <dbReference type="Ensembl" id="ENSELUP00000087824.1"/>
    </source>
</evidence>
<dbReference type="PROSITE" id="PS51257">
    <property type="entry name" value="PROKAR_LIPOPROTEIN"/>
    <property type="match status" value="1"/>
</dbReference>
<keyword evidence="9" id="KW-1185">Reference proteome</keyword>
<dbReference type="InterPro" id="IPR000483">
    <property type="entry name" value="Cys-rich_flank_reg_C"/>
</dbReference>
<evidence type="ECO:0000256" key="2">
    <source>
        <dbReference type="ARBA" id="ARBA00022729"/>
    </source>
</evidence>
<keyword evidence="3" id="KW-0677">Repeat</keyword>
<dbReference type="Proteomes" id="UP000265140">
    <property type="component" value="Chromosome 3"/>
</dbReference>
<evidence type="ECO:0000256" key="5">
    <source>
        <dbReference type="SAM" id="Phobius"/>
    </source>
</evidence>
<dbReference type="SUPFAM" id="SSF52058">
    <property type="entry name" value="L domain-like"/>
    <property type="match status" value="1"/>
</dbReference>
<reference evidence="8 9" key="1">
    <citation type="submission" date="2020-02" db="EMBL/GenBank/DDBJ databases">
        <title>Esox lucius (northern pike) genome, fEsoLuc1, primary haplotype.</title>
        <authorList>
            <person name="Myers G."/>
            <person name="Karagic N."/>
            <person name="Meyer A."/>
            <person name="Pippel M."/>
            <person name="Reichard M."/>
            <person name="Winkler S."/>
            <person name="Tracey A."/>
            <person name="Sims Y."/>
            <person name="Howe K."/>
            <person name="Rhie A."/>
            <person name="Formenti G."/>
            <person name="Durbin R."/>
            <person name="Fedrigo O."/>
            <person name="Jarvis E.D."/>
        </authorList>
    </citation>
    <scope>NUCLEOTIDE SEQUENCE [LARGE SCALE GENOMIC DNA]</scope>
</reference>
<keyword evidence="2 6" id="KW-0732">Signal</keyword>
<keyword evidence="5" id="KW-0472">Membrane</keyword>
<feature type="region of interest" description="Disordered" evidence="4">
    <location>
        <begin position="727"/>
        <end position="913"/>
    </location>
</feature>
<evidence type="ECO:0000313" key="9">
    <source>
        <dbReference type="Proteomes" id="UP000265140"/>
    </source>
</evidence>
<dbReference type="SMART" id="SM00082">
    <property type="entry name" value="LRRCT"/>
    <property type="match status" value="1"/>
</dbReference>
<feature type="compositionally biased region" description="Basic and acidic residues" evidence="4">
    <location>
        <begin position="826"/>
        <end position="849"/>
    </location>
</feature>
<name>A0AAY5KFH2_ESOLU</name>
<reference evidence="8" key="2">
    <citation type="submission" date="2025-08" db="UniProtKB">
        <authorList>
            <consortium name="Ensembl"/>
        </authorList>
    </citation>
    <scope>IDENTIFICATION</scope>
</reference>
<sequence length="1114" mass="124056">MRSILMLMLSITHTQSLSSCPASCVVCSDEAVICHKLSNIIAAPVTTKALMLTDGTIVSIDHHFLSIMSNITVLSFSHNTIATITYDAFWNLTVLHTLLLDHNLLSSQALGGSTFSWLQRLVILHLGNNALGEINGSWFQATGALRTLQLEGNRLTGLDAGTFASADLQGLETLDLSDNLIAYLGKDSFRGLPQLRSLDLSRNQLQSAPPEAFVYLSFLSNLNLELNKWSCTCELRDLASFLNKYTEAPQKVLFNGRKIVCVSADNPAVTTLLELTEANCVSPNHNITVMIKANASISTQRYTRDLALAAVFCFAGGVGLTIVVVYIVYIKLGMNKAWRDRTGAEEEYKERSDKNQTVAQVNLNKENQALNMTKMDLETKLMLTNSNQKGNQRQRWNWERAIYGTRIGKDDRHFTCPHCKAAVRGGGGHIGATLEMFMLEGAQPKKSLAVTEDRDLRDQRSWIRSPEVQSSRTLSRQEELFYHQRGYDIKTHVSNNGNKQPLGGRNNYLPEQRNKPSHTNLKDDMVDNQPSNKDVQTEHAGALPNYQTQTVSCVNCQRTYEYGQPGYELRDESYRVHAKRTAVYEGFPKQNPLTGLKTERNSNENQNNMDMYGIHSAREQRSVIFDMERSEVNVIDVQNIKHERKGTCDRIKGSRKMEYCAKHMLNLDITGRSVRSKDHSKRHKKHLQFNSLLKVKLNLHPFKKSKIHLQKNSPDEVEQCDDREQTIFKTPKQPKNTSKHVKSKSNSQHESTEGMETSKNVCSTHKHKAKQTSHSFEKSLQSSKNKLTSKPIDTNGVVEGNLEEENSVQPKNKESYKQKKTTSKSKHQERLGGDHPKKSRPAEDEKTDLSQKITGGETKESSGASPSSNLSAYQSKSKESVGSSVQQVEQYTNQQGQTPITEEEHPCNLGDGVTLQRTLSYPQQSTALPLAEMESTSNFSNFPGQEVKSTVSQNTSAPYTAYGGNSQIQCLSKHGSLVQLPLLTNIPHRFPTYTGNAKSLSVNQHTQPLSQTVSGNINQGAMISSDLDQFPAPQLVGAFTQLAQGPGSFNGQNISHLFQGPGSLNGDNLSNKNSMNPILHEILASAEGSPRKIRLVIPENTTNRPTSALEKKIR</sequence>
<reference evidence="8" key="3">
    <citation type="submission" date="2025-09" db="UniProtKB">
        <authorList>
            <consortium name="Ensembl"/>
        </authorList>
    </citation>
    <scope>IDENTIFICATION</scope>
</reference>
<evidence type="ECO:0000256" key="4">
    <source>
        <dbReference type="SAM" id="MobiDB-lite"/>
    </source>
</evidence>
<evidence type="ECO:0000256" key="3">
    <source>
        <dbReference type="ARBA" id="ARBA00022737"/>
    </source>
</evidence>
<feature type="transmembrane region" description="Helical" evidence="5">
    <location>
        <begin position="306"/>
        <end position="329"/>
    </location>
</feature>
<feature type="compositionally biased region" description="Polar residues" evidence="4">
    <location>
        <begin position="744"/>
        <end position="763"/>
    </location>
</feature>
<feature type="compositionally biased region" description="Polar residues" evidence="4">
    <location>
        <begin position="772"/>
        <end position="792"/>
    </location>
</feature>
<dbReference type="InterPro" id="IPR032675">
    <property type="entry name" value="LRR_dom_sf"/>
</dbReference>
<feature type="chain" id="PRO_5044288989" description="LRRCT domain-containing protein" evidence="6">
    <location>
        <begin position="17"/>
        <end position="1114"/>
    </location>
</feature>
<feature type="compositionally biased region" description="Low complexity" evidence="4">
    <location>
        <begin position="861"/>
        <end position="871"/>
    </location>
</feature>
<evidence type="ECO:0000259" key="7">
    <source>
        <dbReference type="SMART" id="SM00082"/>
    </source>
</evidence>
<feature type="compositionally biased region" description="Polar residues" evidence="4">
    <location>
        <begin position="872"/>
        <end position="900"/>
    </location>
</feature>
<dbReference type="AlphaFoldDB" id="A0AAY5KFH2"/>
<dbReference type="PROSITE" id="PS51450">
    <property type="entry name" value="LRR"/>
    <property type="match status" value="1"/>
</dbReference>
<evidence type="ECO:0000256" key="6">
    <source>
        <dbReference type="SAM" id="SignalP"/>
    </source>
</evidence>
<organism evidence="8 9">
    <name type="scientific">Esox lucius</name>
    <name type="common">Northern pike</name>
    <dbReference type="NCBI Taxonomy" id="8010"/>
    <lineage>
        <taxon>Eukaryota</taxon>
        <taxon>Metazoa</taxon>
        <taxon>Chordata</taxon>
        <taxon>Craniata</taxon>
        <taxon>Vertebrata</taxon>
        <taxon>Euteleostomi</taxon>
        <taxon>Actinopterygii</taxon>
        <taxon>Neopterygii</taxon>
        <taxon>Teleostei</taxon>
        <taxon>Protacanthopterygii</taxon>
        <taxon>Esociformes</taxon>
        <taxon>Esocidae</taxon>
        <taxon>Esox</taxon>
    </lineage>
</organism>
<feature type="region of interest" description="Disordered" evidence="4">
    <location>
        <begin position="589"/>
        <end position="608"/>
    </location>
</feature>
<dbReference type="GeneTree" id="ENSGT00940000164586"/>